<comment type="caution">
    <text evidence="1">The sequence shown here is derived from an EMBL/GenBank/DDBJ whole genome shotgun (WGS) entry which is preliminary data.</text>
</comment>
<accession>A0A0G0A4I9</accession>
<protein>
    <submittedName>
        <fullName evidence="1">Uncharacterized protein</fullName>
    </submittedName>
</protein>
<organism evidence="1 2">
    <name type="scientific">Trichoderma harzianum</name>
    <name type="common">Hypocrea lixii</name>
    <dbReference type="NCBI Taxonomy" id="5544"/>
    <lineage>
        <taxon>Eukaryota</taxon>
        <taxon>Fungi</taxon>
        <taxon>Dikarya</taxon>
        <taxon>Ascomycota</taxon>
        <taxon>Pezizomycotina</taxon>
        <taxon>Sordariomycetes</taxon>
        <taxon>Hypocreomycetidae</taxon>
        <taxon>Hypocreales</taxon>
        <taxon>Hypocreaceae</taxon>
        <taxon>Trichoderma</taxon>
    </lineage>
</organism>
<evidence type="ECO:0000313" key="1">
    <source>
        <dbReference type="EMBL" id="KKP07182.1"/>
    </source>
</evidence>
<dbReference type="Proteomes" id="UP000034112">
    <property type="component" value="Unassembled WGS sequence"/>
</dbReference>
<reference evidence="2" key="1">
    <citation type="journal article" date="2015" name="Genome Announc.">
        <title>Draft whole-genome sequence of the biocontrol agent Trichoderma harzianum T6776.</title>
        <authorList>
            <person name="Baroncelli R."/>
            <person name="Piaggeschi G."/>
            <person name="Fiorini L."/>
            <person name="Bertolini E."/>
            <person name="Zapparata A."/>
            <person name="Pe M.E."/>
            <person name="Sarrocco S."/>
            <person name="Vannacci G."/>
        </authorList>
    </citation>
    <scope>NUCLEOTIDE SEQUENCE [LARGE SCALE GENOMIC DNA]</scope>
    <source>
        <strain evidence="2">T6776</strain>
    </source>
</reference>
<proteinExistence type="predicted"/>
<name>A0A0G0A4I9_TRIHA</name>
<gene>
    <name evidence="1" type="ORF">THAR02_00718</name>
</gene>
<sequence length="136" mass="13606">MVKPILKALLSSLTIRSVRTAHPVLRHAFLLATGHLAKIASDFIAADMSNGTAPVRNTGIALLAEPPAAVSTAHGHGGHAAVVAGYLAGTALGGDDDGGGILEMGGGVVEGGGWRQLGEEACGRLTREEVCGGEGC</sequence>
<evidence type="ECO:0000313" key="2">
    <source>
        <dbReference type="Proteomes" id="UP000034112"/>
    </source>
</evidence>
<dbReference type="AlphaFoldDB" id="A0A0G0A4I9"/>
<dbReference type="EMBL" id="JOKZ01000011">
    <property type="protein sequence ID" value="KKP07182.1"/>
    <property type="molecule type" value="Genomic_DNA"/>
</dbReference>